<accession>A0ABW2QTM8</accession>
<name>A0ABW2QTM8_9NEIS</name>
<proteinExistence type="predicted"/>
<sequence length="192" mass="21326">MPDLIIIIGPPASGKAAVGLALSQSTGFRFFHNHMTAEPAAALFGWGTEAYGEAADEIRLSLMTRALAQPIMPSIIFTFFWVFDQAKDNCFVAKLVDLFEAKGQRVFFVELIASLETRVAREGTPLRLALKPSKHDVERAKAFHAEADEKYQMNSCNDFPYPARHVVINTENQSPAESAELIIRHFGLSWNA</sequence>
<dbReference type="SUPFAM" id="SSF52540">
    <property type="entry name" value="P-loop containing nucleoside triphosphate hydrolases"/>
    <property type="match status" value="1"/>
</dbReference>
<dbReference type="Proteomes" id="UP001596473">
    <property type="component" value="Unassembled WGS sequence"/>
</dbReference>
<dbReference type="InterPro" id="IPR027417">
    <property type="entry name" value="P-loop_NTPase"/>
</dbReference>
<organism evidence="1 2">
    <name type="scientific">Iodobacter arcticus</name>
    <dbReference type="NCBI Taxonomy" id="590593"/>
    <lineage>
        <taxon>Bacteria</taxon>
        <taxon>Pseudomonadati</taxon>
        <taxon>Pseudomonadota</taxon>
        <taxon>Betaproteobacteria</taxon>
        <taxon>Neisseriales</taxon>
        <taxon>Chitinibacteraceae</taxon>
        <taxon>Iodobacter</taxon>
    </lineage>
</organism>
<dbReference type="Gene3D" id="3.40.50.300">
    <property type="entry name" value="P-loop containing nucleotide triphosphate hydrolases"/>
    <property type="match status" value="1"/>
</dbReference>
<dbReference type="RefSeq" id="WP_380186340.1">
    <property type="nucleotide sequence ID" value="NZ_JBHTBQ010000006.1"/>
</dbReference>
<reference evidence="2" key="1">
    <citation type="journal article" date="2019" name="Int. J. Syst. Evol. Microbiol.">
        <title>The Global Catalogue of Microorganisms (GCM) 10K type strain sequencing project: providing services to taxonomists for standard genome sequencing and annotation.</title>
        <authorList>
            <consortium name="The Broad Institute Genomics Platform"/>
            <consortium name="The Broad Institute Genome Sequencing Center for Infectious Disease"/>
            <person name="Wu L."/>
            <person name="Ma J."/>
        </authorList>
    </citation>
    <scope>NUCLEOTIDE SEQUENCE [LARGE SCALE GENOMIC DNA]</scope>
    <source>
        <strain evidence="2">CCUG 62945</strain>
    </source>
</reference>
<protein>
    <recommendedName>
        <fullName evidence="3">Shikimate kinase</fullName>
    </recommendedName>
</protein>
<dbReference type="EMBL" id="JBHTBQ010000006">
    <property type="protein sequence ID" value="MFC7419081.1"/>
    <property type="molecule type" value="Genomic_DNA"/>
</dbReference>
<comment type="caution">
    <text evidence="1">The sequence shown here is derived from an EMBL/GenBank/DDBJ whole genome shotgun (WGS) entry which is preliminary data.</text>
</comment>
<evidence type="ECO:0000313" key="1">
    <source>
        <dbReference type="EMBL" id="MFC7419081.1"/>
    </source>
</evidence>
<evidence type="ECO:0000313" key="2">
    <source>
        <dbReference type="Proteomes" id="UP001596473"/>
    </source>
</evidence>
<evidence type="ECO:0008006" key="3">
    <source>
        <dbReference type="Google" id="ProtNLM"/>
    </source>
</evidence>
<gene>
    <name evidence="1" type="ORF">ACFQNF_04235</name>
</gene>
<keyword evidence="2" id="KW-1185">Reference proteome</keyword>